<reference evidence="1" key="1">
    <citation type="submission" date="2023-06" db="EMBL/GenBank/DDBJ databases">
        <authorList>
            <consortium name="Lawrence Berkeley National Laboratory"/>
            <person name="Ahrendt S."/>
            <person name="Sahu N."/>
            <person name="Indic B."/>
            <person name="Wong-Bajracharya J."/>
            <person name="Merenyi Z."/>
            <person name="Ke H.-M."/>
            <person name="Monk M."/>
            <person name="Kocsube S."/>
            <person name="Drula E."/>
            <person name="Lipzen A."/>
            <person name="Balint B."/>
            <person name="Henrissat B."/>
            <person name="Andreopoulos B."/>
            <person name="Martin F.M."/>
            <person name="Harder C.B."/>
            <person name="Rigling D."/>
            <person name="Ford K.L."/>
            <person name="Foster G.D."/>
            <person name="Pangilinan J."/>
            <person name="Papanicolaou A."/>
            <person name="Barry K."/>
            <person name="LaButti K."/>
            <person name="Viragh M."/>
            <person name="Koriabine M."/>
            <person name="Yan M."/>
            <person name="Riley R."/>
            <person name="Champramary S."/>
            <person name="Plett K.L."/>
            <person name="Tsai I.J."/>
            <person name="Slot J."/>
            <person name="Sipos G."/>
            <person name="Plett J."/>
            <person name="Nagy L.G."/>
            <person name="Grigoriev I.V."/>
        </authorList>
    </citation>
    <scope>NUCLEOTIDE SEQUENCE</scope>
    <source>
        <strain evidence="1">CCBAS 213</strain>
    </source>
</reference>
<dbReference type="Proteomes" id="UP001175211">
    <property type="component" value="Unassembled WGS sequence"/>
</dbReference>
<dbReference type="RefSeq" id="XP_060335182.1">
    <property type="nucleotide sequence ID" value="XM_060472167.1"/>
</dbReference>
<sequence>MNLCCMVLPAFLHPSLNNNSDDSERDKAQATAIALHVAIRYHLFTDMTTYLLEMFAVFVHPSNVDSFPPSLRILLVFAEFLISRLPLKEQANPDADEIYVLTRVIDGIENHDLSSSQAIAAVFNVLDHFIIDNLKMIPITLGNFLHIRVLAVYSKLVHNQWHTMSSRSLEAVVNFMLDNPQAYASHFAGDIIAKGLHEGSLTMYSLFHAKQCLEYFGHHGYQPWQV</sequence>
<protein>
    <submittedName>
        <fullName evidence="1">Uncharacterized protein</fullName>
    </submittedName>
</protein>
<keyword evidence="2" id="KW-1185">Reference proteome</keyword>
<dbReference type="EMBL" id="JAUEPS010000007">
    <property type="protein sequence ID" value="KAK0463872.1"/>
    <property type="molecule type" value="Genomic_DNA"/>
</dbReference>
<feature type="non-terminal residue" evidence="1">
    <location>
        <position position="226"/>
    </location>
</feature>
<gene>
    <name evidence="1" type="ORF">EV420DRAFT_1520483</name>
</gene>
<accession>A0AA39TM56</accession>
<organism evidence="1 2">
    <name type="scientific">Armillaria tabescens</name>
    <name type="common">Ringless honey mushroom</name>
    <name type="synonym">Agaricus tabescens</name>
    <dbReference type="NCBI Taxonomy" id="1929756"/>
    <lineage>
        <taxon>Eukaryota</taxon>
        <taxon>Fungi</taxon>
        <taxon>Dikarya</taxon>
        <taxon>Basidiomycota</taxon>
        <taxon>Agaricomycotina</taxon>
        <taxon>Agaricomycetes</taxon>
        <taxon>Agaricomycetidae</taxon>
        <taxon>Agaricales</taxon>
        <taxon>Marasmiineae</taxon>
        <taxon>Physalacriaceae</taxon>
        <taxon>Desarmillaria</taxon>
    </lineage>
</organism>
<dbReference type="GeneID" id="85355715"/>
<proteinExistence type="predicted"/>
<dbReference type="AlphaFoldDB" id="A0AA39TM56"/>
<evidence type="ECO:0000313" key="2">
    <source>
        <dbReference type="Proteomes" id="UP001175211"/>
    </source>
</evidence>
<comment type="caution">
    <text evidence="1">The sequence shown here is derived from an EMBL/GenBank/DDBJ whole genome shotgun (WGS) entry which is preliminary data.</text>
</comment>
<name>A0AA39TM56_ARMTA</name>
<evidence type="ECO:0000313" key="1">
    <source>
        <dbReference type="EMBL" id="KAK0463872.1"/>
    </source>
</evidence>